<dbReference type="Gene3D" id="3.90.190.10">
    <property type="entry name" value="Protein tyrosine phosphatase superfamily"/>
    <property type="match status" value="1"/>
</dbReference>
<feature type="compositionally biased region" description="Polar residues" evidence="3">
    <location>
        <begin position="464"/>
        <end position="477"/>
    </location>
</feature>
<feature type="region of interest" description="Disordered" evidence="3">
    <location>
        <begin position="263"/>
        <end position="320"/>
    </location>
</feature>
<comment type="caution">
    <text evidence="6">The sequence shown here is derived from an EMBL/GenBank/DDBJ whole genome shotgun (WGS) entry which is preliminary data.</text>
</comment>
<feature type="compositionally biased region" description="Polar residues" evidence="3">
    <location>
        <begin position="286"/>
        <end position="295"/>
    </location>
</feature>
<dbReference type="GO" id="GO:0046856">
    <property type="term" value="P:phosphatidylinositol dephosphorylation"/>
    <property type="evidence" value="ECO:0007669"/>
    <property type="project" value="TreeGrafter"/>
</dbReference>
<dbReference type="Pfam" id="PF00782">
    <property type="entry name" value="DSPc"/>
    <property type="match status" value="1"/>
</dbReference>
<dbReference type="GO" id="GO:0004725">
    <property type="term" value="F:protein tyrosine phosphatase activity"/>
    <property type="evidence" value="ECO:0007669"/>
    <property type="project" value="TreeGrafter"/>
</dbReference>
<feature type="compositionally biased region" description="Basic and acidic residues" evidence="3">
    <location>
        <begin position="570"/>
        <end position="583"/>
    </location>
</feature>
<protein>
    <recommendedName>
        <fullName evidence="1">phosphatidylinositol-3,4,5-trisphosphate 3-phosphatase</fullName>
        <ecNumber evidence="1">3.1.3.67</ecNumber>
    </recommendedName>
</protein>
<sequence>ASLLRQIVAGPRARHPEAGLDLCYVTDNIIATSGPSSTYPQRAYRNPLDALVKFLDSKHGEDWAIWEFRAEGTGYPDSEVYNRVWHFPWPDHHPPPFVLLPRIMASMRNWLHREKLGKEAKENKRVVVVHCKAGKGRSGTIAVSYLISQEGWKAEDALKRFTERRMRPGFGNGVSIPSQLRWVDYVVQWTNADKIYVERQIEICEVHIWGLRDGVKISVEGYVEEGKMIKVFHVFKREERELVRGSIGKSGFADLVTEVIGRNQSNKSSGNKSSDPAKEDPKNGTAAKTSSNENSARSKEVSKDSTNSNSSASSDIQPAGADVVYRPSSRIVLPSNDINIDFERRNKAMSNLTMVTSVAHVWFNTFFEGHGADPDRKGQPDNSGVFEIDWEKMDGIKGSTRRGTKSFDRLAVVWKALEGPEAKSEVVMEPAAGEEVKPSQPADWRGEEGDDPVKGKDLGLRVTSPASENVSRANSMKGQPVGQTKEEKVTEDMDELAGVQSHVPEDSANSAPPEEKPPPHAATEPILQARKETSSQQGPDILSDDEQVQSPDAASLKPHVSATADLPGGKPEDELKNAREHGLGHVAHHKASY</sequence>
<evidence type="ECO:0000259" key="5">
    <source>
        <dbReference type="PROSITE" id="PS51181"/>
    </source>
</evidence>
<feature type="region of interest" description="Disordered" evidence="3">
    <location>
        <begin position="425"/>
        <end position="593"/>
    </location>
</feature>
<accession>A0A9P4M8D9</accession>
<dbReference type="InterPro" id="IPR051281">
    <property type="entry name" value="Dual-spec_lipid-protein_phosph"/>
</dbReference>
<evidence type="ECO:0000256" key="1">
    <source>
        <dbReference type="ARBA" id="ARBA00013015"/>
    </source>
</evidence>
<proteinExistence type="predicted"/>
<gene>
    <name evidence="6" type="ORF">NA57DRAFT_33691</name>
</gene>
<dbReference type="GO" id="GO:0005829">
    <property type="term" value="C:cytosol"/>
    <property type="evidence" value="ECO:0007669"/>
    <property type="project" value="TreeGrafter"/>
</dbReference>
<dbReference type="EC" id="3.1.3.67" evidence="1"/>
<evidence type="ECO:0000259" key="4">
    <source>
        <dbReference type="PROSITE" id="PS50056"/>
    </source>
</evidence>
<dbReference type="PROSITE" id="PS51181">
    <property type="entry name" value="PPASE_TENSIN"/>
    <property type="match status" value="1"/>
</dbReference>
<evidence type="ECO:0000256" key="2">
    <source>
        <dbReference type="ARBA" id="ARBA00022801"/>
    </source>
</evidence>
<name>A0A9P4M8D9_9PEZI</name>
<dbReference type="InterPro" id="IPR003595">
    <property type="entry name" value="Tyr_Pase_cat"/>
</dbReference>
<dbReference type="InterPro" id="IPR029021">
    <property type="entry name" value="Prot-tyrosine_phosphatase-like"/>
</dbReference>
<organism evidence="6 7">
    <name type="scientific">Rhizodiscina lignyota</name>
    <dbReference type="NCBI Taxonomy" id="1504668"/>
    <lineage>
        <taxon>Eukaryota</taxon>
        <taxon>Fungi</taxon>
        <taxon>Dikarya</taxon>
        <taxon>Ascomycota</taxon>
        <taxon>Pezizomycotina</taxon>
        <taxon>Dothideomycetes</taxon>
        <taxon>Pleosporomycetidae</taxon>
        <taxon>Aulographales</taxon>
        <taxon>Rhizodiscinaceae</taxon>
        <taxon>Rhizodiscina</taxon>
    </lineage>
</organism>
<feature type="domain" description="Phosphatase tensin-type" evidence="5">
    <location>
        <begin position="11"/>
        <end position="193"/>
    </location>
</feature>
<feature type="domain" description="Tyrosine specific protein phosphatases" evidence="4">
    <location>
        <begin position="101"/>
        <end position="165"/>
    </location>
</feature>
<dbReference type="PROSITE" id="PS50056">
    <property type="entry name" value="TYR_PHOSPHATASE_2"/>
    <property type="match status" value="1"/>
</dbReference>
<dbReference type="GO" id="GO:0051896">
    <property type="term" value="P:regulation of phosphatidylinositol 3-kinase/protein kinase B signal transduction"/>
    <property type="evidence" value="ECO:0007669"/>
    <property type="project" value="TreeGrafter"/>
</dbReference>
<keyword evidence="2" id="KW-0378">Hydrolase</keyword>
<feature type="compositionally biased region" description="Basic and acidic residues" evidence="3">
    <location>
        <begin position="444"/>
        <end position="459"/>
    </location>
</feature>
<dbReference type="AlphaFoldDB" id="A0A9P4M8D9"/>
<dbReference type="InterPro" id="IPR000340">
    <property type="entry name" value="Dual-sp_phosphatase_cat-dom"/>
</dbReference>
<dbReference type="OrthoDB" id="16692at2759"/>
<dbReference type="Proteomes" id="UP000799772">
    <property type="component" value="Unassembled WGS sequence"/>
</dbReference>
<dbReference type="GO" id="GO:0042995">
    <property type="term" value="C:cell projection"/>
    <property type="evidence" value="ECO:0007669"/>
    <property type="project" value="TreeGrafter"/>
</dbReference>
<feature type="compositionally biased region" description="Low complexity" evidence="3">
    <location>
        <begin position="265"/>
        <end position="274"/>
    </location>
</feature>
<dbReference type="PROSITE" id="PS00383">
    <property type="entry name" value="TYR_PHOSPHATASE_1"/>
    <property type="match status" value="1"/>
</dbReference>
<dbReference type="EMBL" id="ML978123">
    <property type="protein sequence ID" value="KAF2101518.1"/>
    <property type="molecule type" value="Genomic_DNA"/>
</dbReference>
<dbReference type="InterPro" id="IPR016130">
    <property type="entry name" value="Tyr_Pase_AS"/>
</dbReference>
<dbReference type="InterPro" id="IPR000387">
    <property type="entry name" value="Tyr_Pase_dom"/>
</dbReference>
<dbReference type="PANTHER" id="PTHR12305">
    <property type="entry name" value="PHOSPHATASE WITH HOMOLOGY TO TENSIN"/>
    <property type="match status" value="1"/>
</dbReference>
<reference evidence="6" key="1">
    <citation type="journal article" date="2020" name="Stud. Mycol.">
        <title>101 Dothideomycetes genomes: a test case for predicting lifestyles and emergence of pathogens.</title>
        <authorList>
            <person name="Haridas S."/>
            <person name="Albert R."/>
            <person name="Binder M."/>
            <person name="Bloem J."/>
            <person name="Labutti K."/>
            <person name="Salamov A."/>
            <person name="Andreopoulos B."/>
            <person name="Baker S."/>
            <person name="Barry K."/>
            <person name="Bills G."/>
            <person name="Bluhm B."/>
            <person name="Cannon C."/>
            <person name="Castanera R."/>
            <person name="Culley D."/>
            <person name="Daum C."/>
            <person name="Ezra D."/>
            <person name="Gonzalez J."/>
            <person name="Henrissat B."/>
            <person name="Kuo A."/>
            <person name="Liang C."/>
            <person name="Lipzen A."/>
            <person name="Lutzoni F."/>
            <person name="Magnuson J."/>
            <person name="Mondo S."/>
            <person name="Nolan M."/>
            <person name="Ohm R."/>
            <person name="Pangilinan J."/>
            <person name="Park H.-J."/>
            <person name="Ramirez L."/>
            <person name="Alfaro M."/>
            <person name="Sun H."/>
            <person name="Tritt A."/>
            <person name="Yoshinaga Y."/>
            <person name="Zwiers L.-H."/>
            <person name="Turgeon B."/>
            <person name="Goodwin S."/>
            <person name="Spatafora J."/>
            <person name="Crous P."/>
            <person name="Grigoriev I."/>
        </authorList>
    </citation>
    <scope>NUCLEOTIDE SEQUENCE</scope>
    <source>
        <strain evidence="6">CBS 133067</strain>
    </source>
</reference>
<evidence type="ECO:0000313" key="7">
    <source>
        <dbReference type="Proteomes" id="UP000799772"/>
    </source>
</evidence>
<dbReference type="CDD" id="cd14497">
    <property type="entry name" value="PTP_PTEN-like"/>
    <property type="match status" value="1"/>
</dbReference>
<dbReference type="GO" id="GO:0016314">
    <property type="term" value="F:phosphatidylinositol-3,4,5-trisphosphate 3-phosphatase activity"/>
    <property type="evidence" value="ECO:0007669"/>
    <property type="project" value="UniProtKB-EC"/>
</dbReference>
<keyword evidence="7" id="KW-1185">Reference proteome</keyword>
<dbReference type="SUPFAM" id="SSF52799">
    <property type="entry name" value="(Phosphotyrosine protein) phosphatases II"/>
    <property type="match status" value="1"/>
</dbReference>
<feature type="non-terminal residue" evidence="6">
    <location>
        <position position="1"/>
    </location>
</feature>
<dbReference type="PANTHER" id="PTHR12305:SF81">
    <property type="entry name" value="PHOSPHATIDYLINOSITOL 3,4,5-TRISPHOSPHATE 3-PHOSPHATASE AND DUAL-SPECIFICITY PROTEIN PHOSPHATASE PTEN"/>
    <property type="match status" value="1"/>
</dbReference>
<dbReference type="InterPro" id="IPR029023">
    <property type="entry name" value="Tensin_phosphatase"/>
</dbReference>
<dbReference type="SMART" id="SM00404">
    <property type="entry name" value="PTPc_motif"/>
    <property type="match status" value="1"/>
</dbReference>
<feature type="compositionally biased region" description="Low complexity" evidence="3">
    <location>
        <begin position="304"/>
        <end position="315"/>
    </location>
</feature>
<evidence type="ECO:0000313" key="6">
    <source>
        <dbReference type="EMBL" id="KAF2101518.1"/>
    </source>
</evidence>
<dbReference type="GO" id="GO:0005634">
    <property type="term" value="C:nucleus"/>
    <property type="evidence" value="ECO:0007669"/>
    <property type="project" value="TreeGrafter"/>
</dbReference>
<dbReference type="GO" id="GO:0043491">
    <property type="term" value="P:phosphatidylinositol 3-kinase/protein kinase B signal transduction"/>
    <property type="evidence" value="ECO:0007669"/>
    <property type="project" value="TreeGrafter"/>
</dbReference>
<dbReference type="GO" id="GO:0005886">
    <property type="term" value="C:plasma membrane"/>
    <property type="evidence" value="ECO:0007669"/>
    <property type="project" value="TreeGrafter"/>
</dbReference>
<evidence type="ECO:0000256" key="3">
    <source>
        <dbReference type="SAM" id="MobiDB-lite"/>
    </source>
</evidence>